<sequence length="140" mass="15873">MHTATKAKKNPGLFVANYEVRSNKKNDPKIYLCLTFYIGRETVIGNADINRRNKTFVSIPSYLKGDFTYISLLNYNKTQVLVTADGFLTPDQSTFLSPNTKVRLLLDENWEKGTASIKFQDSDGSWQKIENATIQLVADE</sequence>
<dbReference type="OrthoDB" id="1491780at2"/>
<dbReference type="Proteomes" id="UP000004095">
    <property type="component" value="Unassembled WGS sequence"/>
</dbReference>
<evidence type="ECO:0000313" key="2">
    <source>
        <dbReference type="EMBL" id="EAY31537.1"/>
    </source>
</evidence>
<dbReference type="RefSeq" id="WP_002693216.1">
    <property type="nucleotide sequence ID" value="NZ_AAWS01000002.1"/>
</dbReference>
<organism evidence="2 3">
    <name type="scientific">Microscilla marina ATCC 23134</name>
    <dbReference type="NCBI Taxonomy" id="313606"/>
    <lineage>
        <taxon>Bacteria</taxon>
        <taxon>Pseudomonadati</taxon>
        <taxon>Bacteroidota</taxon>
        <taxon>Cytophagia</taxon>
        <taxon>Cytophagales</taxon>
        <taxon>Microscillaceae</taxon>
        <taxon>Microscilla</taxon>
    </lineage>
</organism>
<feature type="domain" description="DUF1842" evidence="1">
    <location>
        <begin position="12"/>
        <end position="126"/>
    </location>
</feature>
<accession>A1ZCZ8</accession>
<evidence type="ECO:0000259" key="1">
    <source>
        <dbReference type="Pfam" id="PF08896"/>
    </source>
</evidence>
<comment type="caution">
    <text evidence="2">The sequence shown here is derived from an EMBL/GenBank/DDBJ whole genome shotgun (WGS) entry which is preliminary data.</text>
</comment>
<gene>
    <name evidence="2" type="ORF">M23134_05043</name>
</gene>
<name>A1ZCZ8_MICM2</name>
<evidence type="ECO:0000313" key="3">
    <source>
        <dbReference type="Proteomes" id="UP000004095"/>
    </source>
</evidence>
<keyword evidence="3" id="KW-1185">Reference proteome</keyword>
<dbReference type="InterPro" id="IPR014992">
    <property type="entry name" value="DUF1842"/>
</dbReference>
<protein>
    <recommendedName>
        <fullName evidence="1">DUF1842 domain-containing protein</fullName>
    </recommendedName>
</protein>
<dbReference type="Pfam" id="PF08896">
    <property type="entry name" value="DUF1842"/>
    <property type="match status" value="1"/>
</dbReference>
<dbReference type="AlphaFoldDB" id="A1ZCZ8"/>
<proteinExistence type="predicted"/>
<reference evidence="2 3" key="1">
    <citation type="submission" date="2007-01" db="EMBL/GenBank/DDBJ databases">
        <authorList>
            <person name="Haygood M."/>
            <person name="Podell S."/>
            <person name="Anderson C."/>
            <person name="Hopkinson B."/>
            <person name="Roe K."/>
            <person name="Barbeau K."/>
            <person name="Gaasterland T."/>
            <person name="Ferriera S."/>
            <person name="Johnson J."/>
            <person name="Kravitz S."/>
            <person name="Beeson K."/>
            <person name="Sutton G."/>
            <person name="Rogers Y.-H."/>
            <person name="Friedman R."/>
            <person name="Frazier M."/>
            <person name="Venter J.C."/>
        </authorList>
    </citation>
    <scope>NUCLEOTIDE SEQUENCE [LARGE SCALE GENOMIC DNA]</scope>
    <source>
        <strain evidence="2 3">ATCC 23134</strain>
    </source>
</reference>
<dbReference type="EMBL" id="AAWS01000002">
    <property type="protein sequence ID" value="EAY31537.1"/>
    <property type="molecule type" value="Genomic_DNA"/>
</dbReference>